<evidence type="ECO:0000313" key="15">
    <source>
        <dbReference type="Proteomes" id="UP000509568"/>
    </source>
</evidence>
<evidence type="ECO:0000256" key="11">
    <source>
        <dbReference type="SAM" id="SignalP"/>
    </source>
</evidence>
<keyword evidence="3 8" id="KW-1134">Transmembrane beta strand</keyword>
<proteinExistence type="inferred from homology"/>
<feature type="signal peptide" evidence="11">
    <location>
        <begin position="1"/>
        <end position="30"/>
    </location>
</feature>
<comment type="subcellular location">
    <subcellularLocation>
        <location evidence="1 8">Cell outer membrane</location>
        <topology evidence="1 8">Multi-pass membrane protein</topology>
    </subcellularLocation>
</comment>
<feature type="region of interest" description="Disordered" evidence="10">
    <location>
        <begin position="299"/>
        <end position="323"/>
    </location>
</feature>
<evidence type="ECO:0000256" key="3">
    <source>
        <dbReference type="ARBA" id="ARBA00022452"/>
    </source>
</evidence>
<dbReference type="InterPro" id="IPR039426">
    <property type="entry name" value="TonB-dep_rcpt-like"/>
</dbReference>
<gene>
    <name evidence="14" type="ORF">HWQ56_18260</name>
</gene>
<evidence type="ECO:0000256" key="10">
    <source>
        <dbReference type="SAM" id="MobiDB-lite"/>
    </source>
</evidence>
<keyword evidence="7 8" id="KW-0998">Cell outer membrane</keyword>
<evidence type="ECO:0000256" key="4">
    <source>
        <dbReference type="ARBA" id="ARBA00022692"/>
    </source>
</evidence>
<keyword evidence="2 8" id="KW-0813">Transport</keyword>
<keyword evidence="5 9" id="KW-0798">TonB box</keyword>
<keyword evidence="11" id="KW-0732">Signal</keyword>
<evidence type="ECO:0000256" key="7">
    <source>
        <dbReference type="ARBA" id="ARBA00023237"/>
    </source>
</evidence>
<dbReference type="Gene3D" id="2.170.130.10">
    <property type="entry name" value="TonB-dependent receptor, plug domain"/>
    <property type="match status" value="1"/>
</dbReference>
<protein>
    <submittedName>
        <fullName evidence="14">TonB-dependent receptor</fullName>
    </submittedName>
</protein>
<evidence type="ECO:0000256" key="8">
    <source>
        <dbReference type="PROSITE-ProRule" id="PRU01360"/>
    </source>
</evidence>
<dbReference type="RefSeq" id="WP_176571393.1">
    <property type="nucleotide sequence ID" value="NZ_CP056030.1"/>
</dbReference>
<reference evidence="14 15" key="1">
    <citation type="submission" date="2020-06" db="EMBL/GenBank/DDBJ databases">
        <title>Pseudomonas eucalypticola sp. nov., an endophyte of Eucalyptus dunnii leaves with biocontrol ability of eucalyptus leaf blight.</title>
        <authorList>
            <person name="Liu Y."/>
            <person name="Song Z."/>
            <person name="Zeng H."/>
            <person name="Lu M."/>
            <person name="Wang X."/>
            <person name="Lian X."/>
            <person name="Zhang Q."/>
        </authorList>
    </citation>
    <scope>NUCLEOTIDE SEQUENCE [LARGE SCALE GENOMIC DNA]</scope>
    <source>
        <strain evidence="14 15">NP-1</strain>
    </source>
</reference>
<dbReference type="InterPro" id="IPR000531">
    <property type="entry name" value="Beta-barrel_TonB"/>
</dbReference>
<dbReference type="CDD" id="cd01347">
    <property type="entry name" value="ligand_gated_channel"/>
    <property type="match status" value="1"/>
</dbReference>
<feature type="chain" id="PRO_5028911633" evidence="11">
    <location>
        <begin position="31"/>
        <end position="821"/>
    </location>
</feature>
<dbReference type="PANTHER" id="PTHR47234">
    <property type="match status" value="1"/>
</dbReference>
<dbReference type="AlphaFoldDB" id="A0A7D5D8L7"/>
<sequence>MSQTARVLFRPLPAAGLLLAASALSVPIKAEDALDTVVVTGVRGTQQRTLTDSPVPIDVYTSEQLTATGKSGLKEILARLIPSMNVPTFNGGGTGFLVRGISMRGLGGDQVLILVNGKRRHNTAMINNNARVGNASAPVDLDLIPTAAVERIEVLRDGAAAQYGSDAIAGVINIILKRDAQGASSDTSLGQYYDGDGTTGHQAANIGSPLGDGGFFNLSLDGKVQEPYIRDAGATGQLYFNQADGTPDPRESNRHGWGNEYGLGRDRTASTAYNLELPLQDALKLYSFSTLSYRNSNKDLGHRKPTDITSLAGVEGAPYGNGGQARREIEEVDYQATAGLKGLVSGWDWDLSSSYGRDRAQLYTDNNLNISNGPDFSQQRFHLGNEIFDQWTNNLDFTRALDIGWSSPLQTSVGVEYRWEQFTLEEGEPSSYNQGSYVIPTGPFAGRVPDPGLFSVAGTSPEDAGRADRHSTAGYLDLGLNLTPNWYVGTAVRHESYNQGIGETTSGKFTTRYEFLPGYAVRAAVSKGFRAPSLAQEEFSTTSSITQFGAGGATSVVRTKQMRPDSAEAIALGAKALKPETSMSYSLGLTAEPMPRLRMTADWYLIDIDDRILQTGVLSGSAVSSILVANGLPANLAGQYYANAADTRTQGVDVVAEYTQPLEAYGEAKFSLAYNHNKNSIRSLADNPAQLSSLGAGYVLFDRQQQIDLTRATPKDKWIANTRYRVAAWNVNLTLTRYGQYTEGSNLPENDRTYSAKWITDLDVAYDLTDHVTVALGANNLFDVYPDKKGIRTWAGTYEYGMFSPYGFGGGFYYGRVSVAF</sequence>
<evidence type="ECO:0000259" key="12">
    <source>
        <dbReference type="Pfam" id="PF00593"/>
    </source>
</evidence>
<keyword evidence="6 8" id="KW-0472">Membrane</keyword>
<dbReference type="PANTHER" id="PTHR47234:SF3">
    <property type="entry name" value="SECRETIN_TONB SHORT N-TERMINAL DOMAIN-CONTAINING PROTEIN"/>
    <property type="match status" value="1"/>
</dbReference>
<keyword evidence="15" id="KW-1185">Reference proteome</keyword>
<dbReference type="InterPro" id="IPR037066">
    <property type="entry name" value="Plug_dom_sf"/>
</dbReference>
<dbReference type="Gene3D" id="2.40.170.20">
    <property type="entry name" value="TonB-dependent receptor, beta-barrel domain"/>
    <property type="match status" value="1"/>
</dbReference>
<dbReference type="SUPFAM" id="SSF56935">
    <property type="entry name" value="Porins"/>
    <property type="match status" value="1"/>
</dbReference>
<evidence type="ECO:0000313" key="14">
    <source>
        <dbReference type="EMBL" id="QKZ05633.1"/>
    </source>
</evidence>
<evidence type="ECO:0000256" key="1">
    <source>
        <dbReference type="ARBA" id="ARBA00004571"/>
    </source>
</evidence>
<evidence type="ECO:0000256" key="2">
    <source>
        <dbReference type="ARBA" id="ARBA00022448"/>
    </source>
</evidence>
<dbReference type="PROSITE" id="PS52016">
    <property type="entry name" value="TONB_DEPENDENT_REC_3"/>
    <property type="match status" value="1"/>
</dbReference>
<dbReference type="Pfam" id="PF07715">
    <property type="entry name" value="Plug"/>
    <property type="match status" value="1"/>
</dbReference>
<dbReference type="GO" id="GO:0009279">
    <property type="term" value="C:cell outer membrane"/>
    <property type="evidence" value="ECO:0007669"/>
    <property type="project" value="UniProtKB-SubCell"/>
</dbReference>
<dbReference type="Pfam" id="PF00593">
    <property type="entry name" value="TonB_dep_Rec_b-barrel"/>
    <property type="match status" value="1"/>
</dbReference>
<evidence type="ECO:0000256" key="9">
    <source>
        <dbReference type="RuleBase" id="RU003357"/>
    </source>
</evidence>
<feature type="domain" description="TonB-dependent receptor-like beta-barrel" evidence="12">
    <location>
        <begin position="316"/>
        <end position="781"/>
    </location>
</feature>
<dbReference type="KEGG" id="pez:HWQ56_18260"/>
<dbReference type="InterPro" id="IPR012910">
    <property type="entry name" value="Plug_dom"/>
</dbReference>
<organism evidence="14 15">
    <name type="scientific">Pseudomonas eucalypticola</name>
    <dbReference type="NCBI Taxonomy" id="2599595"/>
    <lineage>
        <taxon>Bacteria</taxon>
        <taxon>Pseudomonadati</taxon>
        <taxon>Pseudomonadota</taxon>
        <taxon>Gammaproteobacteria</taxon>
        <taxon>Pseudomonadales</taxon>
        <taxon>Pseudomonadaceae</taxon>
        <taxon>Pseudomonas</taxon>
    </lineage>
</organism>
<accession>A0A7D5D8L7</accession>
<keyword evidence="14" id="KW-0675">Receptor</keyword>
<evidence type="ECO:0000259" key="13">
    <source>
        <dbReference type="Pfam" id="PF07715"/>
    </source>
</evidence>
<feature type="domain" description="TonB-dependent receptor plug" evidence="13">
    <location>
        <begin position="50"/>
        <end position="171"/>
    </location>
</feature>
<dbReference type="EMBL" id="CP056030">
    <property type="protein sequence ID" value="QKZ05633.1"/>
    <property type="molecule type" value="Genomic_DNA"/>
</dbReference>
<dbReference type="InterPro" id="IPR036942">
    <property type="entry name" value="Beta-barrel_TonB_sf"/>
</dbReference>
<keyword evidence="4 8" id="KW-0812">Transmembrane</keyword>
<evidence type="ECO:0000256" key="5">
    <source>
        <dbReference type="ARBA" id="ARBA00023077"/>
    </source>
</evidence>
<dbReference type="Proteomes" id="UP000509568">
    <property type="component" value="Chromosome"/>
</dbReference>
<evidence type="ECO:0000256" key="6">
    <source>
        <dbReference type="ARBA" id="ARBA00023136"/>
    </source>
</evidence>
<comment type="similarity">
    <text evidence="8 9">Belongs to the TonB-dependent receptor family.</text>
</comment>
<name>A0A7D5D8L7_9PSED</name>